<feature type="compositionally biased region" description="Acidic residues" evidence="1">
    <location>
        <begin position="481"/>
        <end position="495"/>
    </location>
</feature>
<dbReference type="EMBL" id="CANTFL010001112">
    <property type="protein sequence ID" value="CAI5731716.1"/>
    <property type="molecule type" value="Genomic_DNA"/>
</dbReference>
<gene>
    <name evidence="3" type="ORF">HBR001_LOCUS5284</name>
</gene>
<feature type="compositionally biased region" description="Polar residues" evidence="1">
    <location>
        <begin position="237"/>
        <end position="248"/>
    </location>
</feature>
<reference evidence="3" key="1">
    <citation type="submission" date="2022-12" db="EMBL/GenBank/DDBJ databases">
        <authorList>
            <person name="Webb A."/>
        </authorList>
    </citation>
    <scope>NUCLEOTIDE SEQUENCE</scope>
    <source>
        <strain evidence="3">Hp1</strain>
    </source>
</reference>
<feature type="compositionally biased region" description="Basic residues" evidence="1">
    <location>
        <begin position="124"/>
        <end position="133"/>
    </location>
</feature>
<evidence type="ECO:0000256" key="2">
    <source>
        <dbReference type="SAM" id="Phobius"/>
    </source>
</evidence>
<evidence type="ECO:0000313" key="3">
    <source>
        <dbReference type="EMBL" id="CAI5731716.1"/>
    </source>
</evidence>
<organism evidence="3 4">
    <name type="scientific">Hyaloperonospora brassicae</name>
    <name type="common">Brassica downy mildew</name>
    <name type="synonym">Peronospora brassicae</name>
    <dbReference type="NCBI Taxonomy" id="162125"/>
    <lineage>
        <taxon>Eukaryota</taxon>
        <taxon>Sar</taxon>
        <taxon>Stramenopiles</taxon>
        <taxon>Oomycota</taxon>
        <taxon>Peronosporomycetes</taxon>
        <taxon>Peronosporales</taxon>
        <taxon>Peronosporaceae</taxon>
        <taxon>Hyaloperonospora</taxon>
    </lineage>
</organism>
<comment type="caution">
    <text evidence="3">The sequence shown here is derived from an EMBL/GenBank/DDBJ whole genome shotgun (WGS) entry which is preliminary data.</text>
</comment>
<keyword evidence="2" id="KW-0812">Transmembrane</keyword>
<evidence type="ECO:0000313" key="4">
    <source>
        <dbReference type="Proteomes" id="UP001162031"/>
    </source>
</evidence>
<feature type="compositionally biased region" description="Basic and acidic residues" evidence="1">
    <location>
        <begin position="1"/>
        <end position="21"/>
    </location>
</feature>
<keyword evidence="2" id="KW-0472">Membrane</keyword>
<sequence>MLSDLEKDKSPSEKSDEKPDEPSNGGTPPPDAKEPTRAWAPRKAAPASGSLSTEDDSSSEKAATPAPEGPATVDRRRNPLAPPARDDDESSGRSGGGPKPEAQSKGTAALPSRSEFPTADAAMRQRRTRRQRKFIAFTKSPSLLLATPVPDAVRTADDDDDESKQADKTGSTTQEEVPETPLSNSKASGATSESQPGVVYPAGSKMAKLAENRVPSTGSEEEENEKEEEEEEEEATPPSSGLASNSSAKGVLPKSSIEAPRDAPPSGSLTDDDPVQESRSALVESSPPSAASPPSASPASSSSTAAMADKASGDKSVTSNTLVLGLMMAGAVALVVLVGVFVYIKSAKNKGEADPVLFPVHRQDPNLGGPMARSLSATADYHKDKNMTPAGYGDDDFFASNALHGQPKYDPDLDMFPPRASTALTQSQMSLPPMAQTGQSMASSEFSQYTTQSNFYGENSAYTSATASTMDKYASYRPGEREDDMAEYSEGESDFGGESMSDMASTNNDWNAAVHERAPGSRVDHHHMMGASQFDASNSRSTSASAYTGKTQFMESEYTEYRMSRDNGHSHAQSSKGYDTSFAPSDGTYDGRYDGGKSFTSSGFSEY</sequence>
<feature type="region of interest" description="Disordered" evidence="1">
    <location>
        <begin position="564"/>
        <end position="607"/>
    </location>
</feature>
<feature type="compositionally biased region" description="Polar residues" evidence="1">
    <location>
        <begin position="168"/>
        <end position="195"/>
    </location>
</feature>
<keyword evidence="2" id="KW-1133">Transmembrane helix</keyword>
<evidence type="ECO:0000256" key="1">
    <source>
        <dbReference type="SAM" id="MobiDB-lite"/>
    </source>
</evidence>
<keyword evidence="4" id="KW-1185">Reference proteome</keyword>
<feature type="compositionally biased region" description="Low complexity" evidence="1">
    <location>
        <begin position="280"/>
        <end position="310"/>
    </location>
</feature>
<protein>
    <submittedName>
        <fullName evidence="3">Uncharacterized protein</fullName>
    </submittedName>
</protein>
<dbReference type="Proteomes" id="UP001162031">
    <property type="component" value="Unassembled WGS sequence"/>
</dbReference>
<feature type="region of interest" description="Disordered" evidence="1">
    <location>
        <begin position="478"/>
        <end position="505"/>
    </location>
</feature>
<name>A0AAV0U403_HYABA</name>
<feature type="transmembrane region" description="Helical" evidence="2">
    <location>
        <begin position="322"/>
        <end position="344"/>
    </location>
</feature>
<proteinExistence type="predicted"/>
<accession>A0AAV0U403</accession>
<feature type="compositionally biased region" description="Acidic residues" evidence="1">
    <location>
        <begin position="219"/>
        <end position="235"/>
    </location>
</feature>
<feature type="compositionally biased region" description="Polar residues" evidence="1">
    <location>
        <begin position="598"/>
        <end position="607"/>
    </location>
</feature>
<dbReference type="AlphaFoldDB" id="A0AAV0U403"/>
<feature type="region of interest" description="Disordered" evidence="1">
    <location>
        <begin position="1"/>
        <end position="314"/>
    </location>
</feature>